<dbReference type="InterPro" id="IPR033985">
    <property type="entry name" value="SusD-like_N"/>
</dbReference>
<dbReference type="InterPro" id="IPR011990">
    <property type="entry name" value="TPR-like_helical_dom_sf"/>
</dbReference>
<comment type="subcellular location">
    <subcellularLocation>
        <location evidence="1">Cell outer membrane</location>
    </subcellularLocation>
</comment>
<keyword evidence="10" id="KW-1185">Reference proteome</keyword>
<protein>
    <submittedName>
        <fullName evidence="9">RagB/SusD family nutrient uptake outer membrane protein</fullName>
    </submittedName>
</protein>
<keyword evidence="4" id="KW-0472">Membrane</keyword>
<dbReference type="Proteomes" id="UP000505355">
    <property type="component" value="Chromosome"/>
</dbReference>
<keyword evidence="3 6" id="KW-0732">Signal</keyword>
<sequence length="624" mass="68706">MKAKNNIYKITAKRVGLLAALAIMTLAGCKKNFELPAHGSEDAAVLWNDEGSIQYHLNGTYQIIMPDYPYEIAAYLQEFASDENIGSATDNALKNIMGIGSVMTSNDVKIIASKYQGTNKGDNKYFDIARCNEAIGKIPVSTLSALSQRKLIGQYYMLRAMAYFDLVRLYGGVPLITKAQDPANLELVGRSSAKVCVNQIISDLDSAAVKLDGVTWADATERGKLTKAAALCYKAKVLLYWASPQFNPVNDGVHTYDATRWQTALAANKTAYDYCVAQNFKLMTDYSTIFQTEGTANTEAIIVRSYSNTLAKRGNNVEAKVRPAGALNGGSGSDYYVASQRMLDAYTMADGTPIAQAGTAYDAFMYWKNRDPRFAQTIAYNGSNWKLNGIATRKQWTYTTEIEGSNKPFYCKRFSAPDLAASLVAVTGDIGGNGFDWIELRLAEVILNYAECLNETGDLTGAKNMVRQIRVRAKITAGANDYGLGFATNQAQMRDLIANERMVEFAFEGKRGWDLRRTRKFHELSGNLFVMGEVISPANTATKKSELETVDANGIRGRDKLDMNNATVYNNYFARTAVYGNNTQAIAINAAQCYFYGMPSSFLLSSPLIDQTLGWDNGTFDPLK</sequence>
<evidence type="ECO:0000259" key="8">
    <source>
        <dbReference type="Pfam" id="PF14322"/>
    </source>
</evidence>
<feature type="domain" description="RagB/SusD" evidence="7">
    <location>
        <begin position="299"/>
        <end position="615"/>
    </location>
</feature>
<evidence type="ECO:0000313" key="10">
    <source>
        <dbReference type="Proteomes" id="UP000505355"/>
    </source>
</evidence>
<dbReference type="EMBL" id="CP054139">
    <property type="protein sequence ID" value="QKJ30719.1"/>
    <property type="molecule type" value="Genomic_DNA"/>
</dbReference>
<evidence type="ECO:0000256" key="4">
    <source>
        <dbReference type="ARBA" id="ARBA00023136"/>
    </source>
</evidence>
<dbReference type="GO" id="GO:0009279">
    <property type="term" value="C:cell outer membrane"/>
    <property type="evidence" value="ECO:0007669"/>
    <property type="project" value="UniProtKB-SubCell"/>
</dbReference>
<feature type="domain" description="SusD-like N-terminal" evidence="8">
    <location>
        <begin position="109"/>
        <end position="239"/>
    </location>
</feature>
<organism evidence="9 10">
    <name type="scientific">Mucilaginibacter mali</name>
    <dbReference type="NCBI Taxonomy" id="2740462"/>
    <lineage>
        <taxon>Bacteria</taxon>
        <taxon>Pseudomonadati</taxon>
        <taxon>Bacteroidota</taxon>
        <taxon>Sphingobacteriia</taxon>
        <taxon>Sphingobacteriales</taxon>
        <taxon>Sphingobacteriaceae</taxon>
        <taxon>Mucilaginibacter</taxon>
    </lineage>
</organism>
<dbReference type="Pfam" id="PF14322">
    <property type="entry name" value="SusD-like_3"/>
    <property type="match status" value="1"/>
</dbReference>
<reference evidence="9 10" key="1">
    <citation type="submission" date="2020-05" db="EMBL/GenBank/DDBJ databases">
        <title>Mucilaginibacter mali sp. nov.</title>
        <authorList>
            <person name="Kim H.S."/>
            <person name="Lee K.C."/>
            <person name="Suh M.K."/>
            <person name="Kim J.-S."/>
            <person name="Han K.-I."/>
            <person name="Eom M.K."/>
            <person name="Shin Y.K."/>
            <person name="Lee J.-S."/>
        </authorList>
    </citation>
    <scope>NUCLEOTIDE SEQUENCE [LARGE SCALE GENOMIC DNA]</scope>
    <source>
        <strain evidence="9 10">G2-14</strain>
    </source>
</reference>
<gene>
    <name evidence="9" type="ORF">HQ865_13465</name>
</gene>
<accession>A0A7D4UDL6</accession>
<evidence type="ECO:0000259" key="7">
    <source>
        <dbReference type="Pfam" id="PF07980"/>
    </source>
</evidence>
<feature type="signal peptide" evidence="6">
    <location>
        <begin position="1"/>
        <end position="27"/>
    </location>
</feature>
<proteinExistence type="inferred from homology"/>
<evidence type="ECO:0000256" key="1">
    <source>
        <dbReference type="ARBA" id="ARBA00004442"/>
    </source>
</evidence>
<dbReference type="Pfam" id="PF07980">
    <property type="entry name" value="SusD_RagB"/>
    <property type="match status" value="1"/>
</dbReference>
<dbReference type="Gene3D" id="1.25.40.390">
    <property type="match status" value="1"/>
</dbReference>
<evidence type="ECO:0000256" key="5">
    <source>
        <dbReference type="ARBA" id="ARBA00023237"/>
    </source>
</evidence>
<keyword evidence="5" id="KW-0998">Cell outer membrane</keyword>
<name>A0A7D4UDL6_9SPHI</name>
<feature type="chain" id="PRO_5028914374" evidence="6">
    <location>
        <begin position="28"/>
        <end position="624"/>
    </location>
</feature>
<dbReference type="RefSeq" id="WP_173415391.1">
    <property type="nucleotide sequence ID" value="NZ_CP054139.1"/>
</dbReference>
<evidence type="ECO:0000256" key="3">
    <source>
        <dbReference type="ARBA" id="ARBA00022729"/>
    </source>
</evidence>
<dbReference type="KEGG" id="mmab:HQ865_13465"/>
<dbReference type="InterPro" id="IPR012944">
    <property type="entry name" value="SusD_RagB_dom"/>
</dbReference>
<evidence type="ECO:0000256" key="2">
    <source>
        <dbReference type="ARBA" id="ARBA00006275"/>
    </source>
</evidence>
<evidence type="ECO:0000313" key="9">
    <source>
        <dbReference type="EMBL" id="QKJ30719.1"/>
    </source>
</evidence>
<dbReference type="AlphaFoldDB" id="A0A7D4UDL6"/>
<dbReference type="SUPFAM" id="SSF48452">
    <property type="entry name" value="TPR-like"/>
    <property type="match status" value="1"/>
</dbReference>
<dbReference type="PROSITE" id="PS51257">
    <property type="entry name" value="PROKAR_LIPOPROTEIN"/>
    <property type="match status" value="1"/>
</dbReference>
<comment type="similarity">
    <text evidence="2">Belongs to the SusD family.</text>
</comment>
<evidence type="ECO:0000256" key="6">
    <source>
        <dbReference type="SAM" id="SignalP"/>
    </source>
</evidence>